<dbReference type="GO" id="GO:0005524">
    <property type="term" value="F:ATP binding"/>
    <property type="evidence" value="ECO:0007669"/>
    <property type="project" value="UniProtKB-KW"/>
</dbReference>
<organism evidence="9 10">
    <name type="scientific">Neptunicoccus cionae</name>
    <dbReference type="NCBI Taxonomy" id="2035344"/>
    <lineage>
        <taxon>Bacteria</taxon>
        <taxon>Pseudomonadati</taxon>
        <taxon>Pseudomonadota</taxon>
        <taxon>Alphaproteobacteria</taxon>
        <taxon>Rhodobacterales</taxon>
        <taxon>Paracoccaceae</taxon>
        <taxon>Neptunicoccus</taxon>
    </lineage>
</organism>
<dbReference type="InterPro" id="IPR027417">
    <property type="entry name" value="P-loop_NTPase"/>
</dbReference>
<dbReference type="SMART" id="SM00382">
    <property type="entry name" value="AAA"/>
    <property type="match status" value="1"/>
</dbReference>
<feature type="domain" description="ABC transporter" evidence="8">
    <location>
        <begin position="1"/>
        <end position="224"/>
    </location>
</feature>
<keyword evidence="5 9" id="KW-0067">ATP-binding</keyword>
<sequence length="225" mass="24223">MELLQGEFSLTADLQIEEGHKIALLGPSGGGKSTLLAAIAGFKPPQSGRILWRGEDITNTHPAQRPVTLLFQDHNLFPHLSAAQNIGLGLRPDLKLSRTEHDTVARALARVGLEGHGPKRPAEMSGGQQQRVAIARALLRDKPILMLDEPFAALGPALKQEMLDLVAEIVDAAKATLLMVTHQPEDAIHISDQTLLIANGKAHAPQETTALLANPPEVLRNYLGQ</sequence>
<evidence type="ECO:0000313" key="10">
    <source>
        <dbReference type="Proteomes" id="UP000628017"/>
    </source>
</evidence>
<accession>A0A916VPG2</accession>
<dbReference type="EMBL" id="BMKA01000002">
    <property type="protein sequence ID" value="GGA16612.1"/>
    <property type="molecule type" value="Genomic_DNA"/>
</dbReference>
<proteinExistence type="predicted"/>
<name>A0A916VPG2_9RHOB</name>
<keyword evidence="10" id="KW-1185">Reference proteome</keyword>
<comment type="caution">
    <text evidence="9">The sequence shown here is derived from an EMBL/GenBank/DDBJ whole genome shotgun (WGS) entry which is preliminary data.</text>
</comment>
<evidence type="ECO:0000256" key="7">
    <source>
        <dbReference type="ARBA" id="ARBA00023136"/>
    </source>
</evidence>
<evidence type="ECO:0000256" key="2">
    <source>
        <dbReference type="ARBA" id="ARBA00022475"/>
    </source>
</evidence>
<protein>
    <submittedName>
        <fullName evidence="9">Thiamine import ATP-binding protein ThiQ</fullName>
    </submittedName>
</protein>
<evidence type="ECO:0000256" key="4">
    <source>
        <dbReference type="ARBA" id="ARBA00022741"/>
    </source>
</evidence>
<dbReference type="PROSITE" id="PS00211">
    <property type="entry name" value="ABC_TRANSPORTER_1"/>
    <property type="match status" value="1"/>
</dbReference>
<reference evidence="9" key="1">
    <citation type="journal article" date="2014" name="Int. J. Syst. Evol. Microbiol.">
        <title>Complete genome sequence of Corynebacterium casei LMG S-19264T (=DSM 44701T), isolated from a smear-ripened cheese.</title>
        <authorList>
            <consortium name="US DOE Joint Genome Institute (JGI-PGF)"/>
            <person name="Walter F."/>
            <person name="Albersmeier A."/>
            <person name="Kalinowski J."/>
            <person name="Ruckert C."/>
        </authorList>
    </citation>
    <scope>NUCLEOTIDE SEQUENCE</scope>
    <source>
        <strain evidence="9">CGMCC 1.15880</strain>
    </source>
</reference>
<dbReference type="InterPro" id="IPR050093">
    <property type="entry name" value="ABC_SmlMolc_Importer"/>
</dbReference>
<dbReference type="InterPro" id="IPR003439">
    <property type="entry name" value="ABC_transporter-like_ATP-bd"/>
</dbReference>
<dbReference type="PANTHER" id="PTHR42781:SF1">
    <property type="entry name" value="THIAMINE IMPORT ATP-BINDING PROTEIN THIQ"/>
    <property type="match status" value="1"/>
</dbReference>
<keyword evidence="4" id="KW-0547">Nucleotide-binding</keyword>
<evidence type="ECO:0000313" key="9">
    <source>
        <dbReference type="EMBL" id="GGA16612.1"/>
    </source>
</evidence>
<keyword evidence="1" id="KW-0813">Transport</keyword>
<dbReference type="PANTHER" id="PTHR42781">
    <property type="entry name" value="SPERMIDINE/PUTRESCINE IMPORT ATP-BINDING PROTEIN POTA"/>
    <property type="match status" value="1"/>
</dbReference>
<evidence type="ECO:0000256" key="3">
    <source>
        <dbReference type="ARBA" id="ARBA00022519"/>
    </source>
</evidence>
<dbReference type="GO" id="GO:0016887">
    <property type="term" value="F:ATP hydrolysis activity"/>
    <property type="evidence" value="ECO:0007669"/>
    <property type="project" value="InterPro"/>
</dbReference>
<dbReference type="InterPro" id="IPR003593">
    <property type="entry name" value="AAA+_ATPase"/>
</dbReference>
<dbReference type="InterPro" id="IPR017871">
    <property type="entry name" value="ABC_transporter-like_CS"/>
</dbReference>
<dbReference type="Proteomes" id="UP000628017">
    <property type="component" value="Unassembled WGS sequence"/>
</dbReference>
<dbReference type="SUPFAM" id="SSF52540">
    <property type="entry name" value="P-loop containing nucleoside triphosphate hydrolases"/>
    <property type="match status" value="1"/>
</dbReference>
<keyword evidence="2" id="KW-1003">Cell membrane</keyword>
<dbReference type="Gene3D" id="3.40.50.300">
    <property type="entry name" value="P-loop containing nucleotide triphosphate hydrolases"/>
    <property type="match status" value="1"/>
</dbReference>
<dbReference type="Pfam" id="PF00005">
    <property type="entry name" value="ABC_tran"/>
    <property type="match status" value="1"/>
</dbReference>
<reference evidence="9" key="2">
    <citation type="submission" date="2020-09" db="EMBL/GenBank/DDBJ databases">
        <authorList>
            <person name="Sun Q."/>
            <person name="Zhou Y."/>
        </authorList>
    </citation>
    <scope>NUCLEOTIDE SEQUENCE</scope>
    <source>
        <strain evidence="9">CGMCC 1.15880</strain>
    </source>
</reference>
<dbReference type="AlphaFoldDB" id="A0A916VPG2"/>
<dbReference type="PROSITE" id="PS50893">
    <property type="entry name" value="ABC_TRANSPORTER_2"/>
    <property type="match status" value="1"/>
</dbReference>
<evidence type="ECO:0000259" key="8">
    <source>
        <dbReference type="PROSITE" id="PS50893"/>
    </source>
</evidence>
<evidence type="ECO:0000256" key="6">
    <source>
        <dbReference type="ARBA" id="ARBA00022967"/>
    </source>
</evidence>
<evidence type="ECO:0000256" key="5">
    <source>
        <dbReference type="ARBA" id="ARBA00022840"/>
    </source>
</evidence>
<keyword evidence="6" id="KW-1278">Translocase</keyword>
<evidence type="ECO:0000256" key="1">
    <source>
        <dbReference type="ARBA" id="ARBA00022448"/>
    </source>
</evidence>
<keyword evidence="3" id="KW-0997">Cell inner membrane</keyword>
<gene>
    <name evidence="9" type="primary">thiQ</name>
    <name evidence="9" type="ORF">GCM10011498_16380</name>
</gene>
<keyword evidence="7" id="KW-0472">Membrane</keyword>